<gene>
    <name evidence="7" type="ORF">AVDCRST_MAG09-1623</name>
</gene>
<dbReference type="GO" id="GO:0016987">
    <property type="term" value="F:sigma factor activity"/>
    <property type="evidence" value="ECO:0007669"/>
    <property type="project" value="UniProtKB-KW"/>
</dbReference>
<evidence type="ECO:0000256" key="3">
    <source>
        <dbReference type="ARBA" id="ARBA00023082"/>
    </source>
</evidence>
<evidence type="ECO:0000256" key="5">
    <source>
        <dbReference type="ARBA" id="ARBA00023163"/>
    </source>
</evidence>
<keyword evidence="2" id="KW-0805">Transcription regulation</keyword>
<comment type="similarity">
    <text evidence="1">Belongs to the sigma-70 factor family. ECF subfamily.</text>
</comment>
<dbReference type="InterPro" id="IPR039425">
    <property type="entry name" value="RNA_pol_sigma-70-like"/>
</dbReference>
<dbReference type="PANTHER" id="PTHR43133:SF58">
    <property type="entry name" value="ECF RNA POLYMERASE SIGMA FACTOR SIGD"/>
    <property type="match status" value="1"/>
</dbReference>
<dbReference type="InterPro" id="IPR013324">
    <property type="entry name" value="RNA_pol_sigma_r3/r4-like"/>
</dbReference>
<proteinExistence type="inferred from homology"/>
<feature type="domain" description="RNA polymerase sigma-70 region 2" evidence="6">
    <location>
        <begin position="54"/>
        <end position="117"/>
    </location>
</feature>
<evidence type="ECO:0000256" key="2">
    <source>
        <dbReference type="ARBA" id="ARBA00023015"/>
    </source>
</evidence>
<dbReference type="InterPro" id="IPR036388">
    <property type="entry name" value="WH-like_DNA-bd_sf"/>
</dbReference>
<dbReference type="SUPFAM" id="SSF88946">
    <property type="entry name" value="Sigma2 domain of RNA polymerase sigma factors"/>
    <property type="match status" value="1"/>
</dbReference>
<dbReference type="AlphaFoldDB" id="A0A6J4T704"/>
<keyword evidence="4" id="KW-0238">DNA-binding</keyword>
<sequence>MLSGYIAARLEVGLAKHGNPPPDLKAADGGDWGALLAAAQAGDADAYRRFLSAALPFIRALARRRCGSEEEAEDVVQDVLLTVHRIRHTYEPGRPVKPWLTAITVRRAIDATRKRSRIRTRETFDEHAYETFADPQANREVGSDAPRVLAGMTADLSRGQKEAIDLVKVQEMSLAEASAVSGQTIASLKVNIHRAIKKMRLNLSRKPSE</sequence>
<evidence type="ECO:0000256" key="1">
    <source>
        <dbReference type="ARBA" id="ARBA00010641"/>
    </source>
</evidence>
<dbReference type="Gene3D" id="1.10.1740.10">
    <property type="match status" value="1"/>
</dbReference>
<accession>A0A6J4T704</accession>
<evidence type="ECO:0000256" key="4">
    <source>
        <dbReference type="ARBA" id="ARBA00023125"/>
    </source>
</evidence>
<dbReference type="EMBL" id="CADCVZ010000042">
    <property type="protein sequence ID" value="CAA9514816.1"/>
    <property type="molecule type" value="Genomic_DNA"/>
</dbReference>
<keyword evidence="3" id="KW-0731">Sigma factor</keyword>
<dbReference type="Gene3D" id="1.10.10.10">
    <property type="entry name" value="Winged helix-like DNA-binding domain superfamily/Winged helix DNA-binding domain"/>
    <property type="match status" value="1"/>
</dbReference>
<dbReference type="InterPro" id="IPR014284">
    <property type="entry name" value="RNA_pol_sigma-70_dom"/>
</dbReference>
<evidence type="ECO:0000259" key="6">
    <source>
        <dbReference type="Pfam" id="PF04542"/>
    </source>
</evidence>
<name>A0A6J4T704_9SPHN</name>
<dbReference type="PANTHER" id="PTHR43133">
    <property type="entry name" value="RNA POLYMERASE ECF-TYPE SIGMA FACTO"/>
    <property type="match status" value="1"/>
</dbReference>
<dbReference type="InterPro" id="IPR013325">
    <property type="entry name" value="RNA_pol_sigma_r2"/>
</dbReference>
<dbReference type="NCBIfam" id="TIGR02937">
    <property type="entry name" value="sigma70-ECF"/>
    <property type="match status" value="1"/>
</dbReference>
<evidence type="ECO:0000313" key="7">
    <source>
        <dbReference type="EMBL" id="CAA9514816.1"/>
    </source>
</evidence>
<dbReference type="SUPFAM" id="SSF88659">
    <property type="entry name" value="Sigma3 and sigma4 domains of RNA polymerase sigma factors"/>
    <property type="match status" value="1"/>
</dbReference>
<dbReference type="GO" id="GO:0006352">
    <property type="term" value="P:DNA-templated transcription initiation"/>
    <property type="evidence" value="ECO:0007669"/>
    <property type="project" value="InterPro"/>
</dbReference>
<keyword evidence="5" id="KW-0804">Transcription</keyword>
<organism evidence="7">
    <name type="scientific">uncultured Sphingomonas sp</name>
    <dbReference type="NCBI Taxonomy" id="158754"/>
    <lineage>
        <taxon>Bacteria</taxon>
        <taxon>Pseudomonadati</taxon>
        <taxon>Pseudomonadota</taxon>
        <taxon>Alphaproteobacteria</taxon>
        <taxon>Sphingomonadales</taxon>
        <taxon>Sphingomonadaceae</taxon>
        <taxon>Sphingomonas</taxon>
        <taxon>environmental samples</taxon>
    </lineage>
</organism>
<protein>
    <recommendedName>
        <fullName evidence="6">RNA polymerase sigma-70 region 2 domain-containing protein</fullName>
    </recommendedName>
</protein>
<dbReference type="InterPro" id="IPR007627">
    <property type="entry name" value="RNA_pol_sigma70_r2"/>
</dbReference>
<dbReference type="GO" id="GO:0003677">
    <property type="term" value="F:DNA binding"/>
    <property type="evidence" value="ECO:0007669"/>
    <property type="project" value="UniProtKB-KW"/>
</dbReference>
<dbReference type="Pfam" id="PF04542">
    <property type="entry name" value="Sigma70_r2"/>
    <property type="match status" value="1"/>
</dbReference>
<reference evidence="7" key="1">
    <citation type="submission" date="2020-02" db="EMBL/GenBank/DDBJ databases">
        <authorList>
            <person name="Meier V. D."/>
        </authorList>
    </citation>
    <scope>NUCLEOTIDE SEQUENCE</scope>
    <source>
        <strain evidence="7">AVDCRST_MAG09</strain>
    </source>
</reference>